<dbReference type="InterPro" id="IPR016039">
    <property type="entry name" value="Thiolase-like"/>
</dbReference>
<feature type="region of interest" description="Disordered" evidence="7">
    <location>
        <begin position="158"/>
        <end position="183"/>
    </location>
</feature>
<dbReference type="PANTHER" id="PTHR42870">
    <property type="entry name" value="ACETYL-COA C-ACETYLTRANSFERASE"/>
    <property type="match status" value="1"/>
</dbReference>
<dbReference type="AlphaFoldDB" id="A0A0F9NNI1"/>
<name>A0A0F9NNI1_9ZZZZ</name>
<sequence length="431" mass="45692">MSDKVYVIGVGMTRFAKLPNRTIKSMTGKSAEKALKDCGLNKGDLEAAWFSNSGWGQSEYQHCIRGQVALSTHGIDRIPITNVENACAGGSTAFHSAWMSIKAGVYDVALAIGTEKMYFDKPPRVVSGGIPGLGGMSGFIAGTDVEDTLNMMSTLKKQFAEGNKPPAKETSTGEKDEGKKPKKKDHSIFMDFYAAGARQHMKMYGTTQRQIAVIAAKNHNNSTMNPLAQYTFPQTVEQVMEDYIVAYPLTRAMCAPTGDGSAAAIVCSEKYLSDNPSLRERAILIRASILRSGSRQRFNEIEVASSAAYKTASLGPEDIDVAEVHDATAYAELHVTEGLGFCPIGQGGPFAESGATALDGKIAVNPSGGLLARGHPIGASGVAQMHELVTQLRGEAGKRQVNNAKIALAHNGGGNLGPGGAALCIHILEKV</sequence>
<dbReference type="InterPro" id="IPR002155">
    <property type="entry name" value="Thiolase"/>
</dbReference>
<keyword evidence="2" id="KW-0813">Transport</keyword>
<gene>
    <name evidence="10" type="ORF">LCGC14_1315470</name>
</gene>
<accession>A0A0F9NNI1</accession>
<dbReference type="PIRSF" id="PIRSF000429">
    <property type="entry name" value="Ac-CoA_Ac_transf"/>
    <property type="match status" value="1"/>
</dbReference>
<keyword evidence="4" id="KW-0445">Lipid transport</keyword>
<dbReference type="Pfam" id="PF22691">
    <property type="entry name" value="Thiolase_C_1"/>
    <property type="match status" value="1"/>
</dbReference>
<dbReference type="CDD" id="cd00829">
    <property type="entry name" value="SCP-x_thiolase"/>
    <property type="match status" value="1"/>
</dbReference>
<dbReference type="PANTHER" id="PTHR42870:SF1">
    <property type="entry name" value="NON-SPECIFIC LIPID-TRANSFER PROTEIN-LIKE 2"/>
    <property type="match status" value="1"/>
</dbReference>
<organism evidence="10">
    <name type="scientific">marine sediment metagenome</name>
    <dbReference type="NCBI Taxonomy" id="412755"/>
    <lineage>
        <taxon>unclassified sequences</taxon>
        <taxon>metagenomes</taxon>
        <taxon>ecological metagenomes</taxon>
    </lineage>
</organism>
<protein>
    <recommendedName>
        <fullName evidence="1">propanoyl-CoA C-acyltransferase</fullName>
        <ecNumber evidence="1">2.3.1.176</ecNumber>
    </recommendedName>
    <alternativeName>
        <fullName evidence="6">Propanoyl-CoA C-acyltransferase</fullName>
    </alternativeName>
</protein>
<dbReference type="EMBL" id="LAZR01007801">
    <property type="protein sequence ID" value="KKM82842.1"/>
    <property type="molecule type" value="Genomic_DNA"/>
</dbReference>
<evidence type="ECO:0000256" key="7">
    <source>
        <dbReference type="SAM" id="MobiDB-lite"/>
    </source>
</evidence>
<comment type="caution">
    <text evidence="10">The sequence shown here is derived from an EMBL/GenBank/DDBJ whole genome shotgun (WGS) entry which is preliminary data.</text>
</comment>
<dbReference type="InterPro" id="IPR055140">
    <property type="entry name" value="Thiolase_C_2"/>
</dbReference>
<dbReference type="Gene3D" id="3.40.47.10">
    <property type="match status" value="1"/>
</dbReference>
<dbReference type="GO" id="GO:0006869">
    <property type="term" value="P:lipid transport"/>
    <property type="evidence" value="ECO:0007669"/>
    <property type="project" value="UniProtKB-KW"/>
</dbReference>
<feature type="domain" description="Thiolase N-terminal" evidence="8">
    <location>
        <begin position="5"/>
        <end position="117"/>
    </location>
</feature>
<keyword evidence="5" id="KW-0446">Lipid-binding</keyword>
<evidence type="ECO:0000256" key="1">
    <source>
        <dbReference type="ARBA" id="ARBA00012352"/>
    </source>
</evidence>
<evidence type="ECO:0000313" key="10">
    <source>
        <dbReference type="EMBL" id="KKM82842.1"/>
    </source>
</evidence>
<evidence type="ECO:0000259" key="8">
    <source>
        <dbReference type="Pfam" id="PF00108"/>
    </source>
</evidence>
<dbReference type="PROSITE" id="PS00737">
    <property type="entry name" value="THIOLASE_2"/>
    <property type="match status" value="1"/>
</dbReference>
<dbReference type="GO" id="GO:0016747">
    <property type="term" value="F:acyltransferase activity, transferring groups other than amino-acyl groups"/>
    <property type="evidence" value="ECO:0007669"/>
    <property type="project" value="InterPro"/>
</dbReference>
<dbReference type="SUPFAM" id="SSF53901">
    <property type="entry name" value="Thiolase-like"/>
    <property type="match status" value="1"/>
</dbReference>
<dbReference type="GO" id="GO:0008289">
    <property type="term" value="F:lipid binding"/>
    <property type="evidence" value="ECO:0007669"/>
    <property type="project" value="UniProtKB-KW"/>
</dbReference>
<dbReference type="Pfam" id="PF00108">
    <property type="entry name" value="Thiolase_N"/>
    <property type="match status" value="1"/>
</dbReference>
<evidence type="ECO:0000256" key="3">
    <source>
        <dbReference type="ARBA" id="ARBA00022679"/>
    </source>
</evidence>
<dbReference type="InterPro" id="IPR020616">
    <property type="entry name" value="Thiolase_N"/>
</dbReference>
<evidence type="ECO:0000256" key="4">
    <source>
        <dbReference type="ARBA" id="ARBA00023055"/>
    </source>
</evidence>
<evidence type="ECO:0000256" key="5">
    <source>
        <dbReference type="ARBA" id="ARBA00023121"/>
    </source>
</evidence>
<feature type="domain" description="Thiolase C-terminal" evidence="9">
    <location>
        <begin position="298"/>
        <end position="416"/>
    </location>
</feature>
<dbReference type="InterPro" id="IPR020613">
    <property type="entry name" value="Thiolase_CS"/>
</dbReference>
<reference evidence="10" key="1">
    <citation type="journal article" date="2015" name="Nature">
        <title>Complex archaea that bridge the gap between prokaryotes and eukaryotes.</title>
        <authorList>
            <person name="Spang A."/>
            <person name="Saw J.H."/>
            <person name="Jorgensen S.L."/>
            <person name="Zaremba-Niedzwiedzka K."/>
            <person name="Martijn J."/>
            <person name="Lind A.E."/>
            <person name="van Eijk R."/>
            <person name="Schleper C."/>
            <person name="Guy L."/>
            <person name="Ettema T.J."/>
        </authorList>
    </citation>
    <scope>NUCLEOTIDE SEQUENCE</scope>
</reference>
<evidence type="ECO:0000256" key="6">
    <source>
        <dbReference type="ARBA" id="ARBA00032316"/>
    </source>
</evidence>
<proteinExistence type="predicted"/>
<keyword evidence="3" id="KW-0808">Transferase</keyword>
<evidence type="ECO:0000256" key="2">
    <source>
        <dbReference type="ARBA" id="ARBA00022448"/>
    </source>
</evidence>
<dbReference type="EC" id="2.3.1.176" evidence="1"/>
<evidence type="ECO:0000259" key="9">
    <source>
        <dbReference type="Pfam" id="PF22691"/>
    </source>
</evidence>